<dbReference type="EMBL" id="MN988534">
    <property type="protein sequence ID" value="QIG73864.1"/>
    <property type="molecule type" value="Genomic_DNA"/>
</dbReference>
<dbReference type="Proteomes" id="UP000646667">
    <property type="component" value="Segment"/>
</dbReference>
<evidence type="ECO:0000313" key="2">
    <source>
        <dbReference type="Proteomes" id="UP000646667"/>
    </source>
</evidence>
<protein>
    <submittedName>
        <fullName evidence="1">Uncharacterized protein</fullName>
    </submittedName>
</protein>
<gene>
    <name evidence="1" type="ORF">EVC06_089</name>
</gene>
<evidence type="ECO:0000313" key="1">
    <source>
        <dbReference type="EMBL" id="QIG73864.1"/>
    </source>
</evidence>
<keyword evidence="2" id="KW-1185">Reference proteome</keyword>
<reference evidence="1 2" key="1">
    <citation type="submission" date="2020-01" db="EMBL/GenBank/DDBJ databases">
        <title>Patterns of diversity and host range of bacteriophage communities associated with bean-nodulatin bacteria.</title>
        <authorList>
            <person name="Vann Cauwenberghe J."/>
            <person name="Santamaria R.I."/>
            <person name="Bustos P."/>
            <person name="Juarez S."/>
            <person name="Gonzalez V."/>
        </authorList>
    </citation>
    <scope>NUCLEOTIDE SEQUENCE [LARGE SCALE GENOMIC DNA]</scope>
    <source>
        <strain evidence="2">RHph</strain>
    </source>
</reference>
<proteinExistence type="predicted"/>
<organism evidence="1 2">
    <name type="scientific">Rhizobium phage RHph_N34</name>
    <dbReference type="NCBI Taxonomy" id="2509586"/>
    <lineage>
        <taxon>Viruses</taxon>
        <taxon>Duplodnaviria</taxon>
        <taxon>Heunggongvirae</taxon>
        <taxon>Uroviricota</taxon>
        <taxon>Caudoviricetes</taxon>
        <taxon>Pootjesviridae</taxon>
        <taxon>Staniewskivirinae</taxon>
        <taxon>Trinifflemingvirus</taxon>
        <taxon>Trinifflemingvirus N34</taxon>
    </lineage>
</organism>
<accession>A0A7S5RIW8</accession>
<name>A0A7S5RIW8_9CAUD</name>
<sequence>MSKTVEFMKDALEELRVNKTCKFEKGYIKASEWKNSYAPKLREVFPKCWWTVNSDNYIVVYAE</sequence>